<dbReference type="Gene3D" id="6.10.140.430">
    <property type="match status" value="1"/>
</dbReference>
<dbReference type="Pfam" id="PF00488">
    <property type="entry name" value="MutS_V"/>
    <property type="match status" value="1"/>
</dbReference>
<evidence type="ECO:0000256" key="1">
    <source>
        <dbReference type="ARBA" id="ARBA00006271"/>
    </source>
</evidence>
<dbReference type="InterPro" id="IPR007860">
    <property type="entry name" value="DNA_mmatch_repair_MutS_con_dom"/>
</dbReference>
<evidence type="ECO:0000313" key="13">
    <source>
        <dbReference type="Proteomes" id="UP000600101"/>
    </source>
</evidence>
<evidence type="ECO:0000256" key="10">
    <source>
        <dbReference type="RuleBase" id="RU003756"/>
    </source>
</evidence>
<dbReference type="GO" id="GO:0005524">
    <property type="term" value="F:ATP binding"/>
    <property type="evidence" value="ECO:0007669"/>
    <property type="project" value="UniProtKB-UniRule"/>
</dbReference>
<dbReference type="InterPro" id="IPR007861">
    <property type="entry name" value="DNA_mismatch_repair_MutS_clamp"/>
</dbReference>
<dbReference type="SUPFAM" id="SSF55271">
    <property type="entry name" value="DNA repair protein MutS, domain I"/>
    <property type="match status" value="1"/>
</dbReference>
<evidence type="ECO:0000313" key="12">
    <source>
        <dbReference type="EMBL" id="MBC4014250.1"/>
    </source>
</evidence>
<dbReference type="GO" id="GO:0005829">
    <property type="term" value="C:cytosol"/>
    <property type="evidence" value="ECO:0007669"/>
    <property type="project" value="TreeGrafter"/>
</dbReference>
<dbReference type="NCBIfam" id="TIGR01070">
    <property type="entry name" value="mutS1"/>
    <property type="match status" value="1"/>
</dbReference>
<comment type="function">
    <text evidence="8">This protein is involved in the repair of mismatches in DNA. It is possible that it carries out the mismatch recognition step. This protein has a weak ATPase activity.</text>
</comment>
<comment type="similarity">
    <text evidence="1 10">Belongs to the DNA mismatch repair MutS family.</text>
</comment>
<dbReference type="RefSeq" id="WP_186769012.1">
    <property type="nucleotide sequence ID" value="NZ_JACOMF010000002.1"/>
</dbReference>
<keyword evidence="4 10" id="KW-0227">DNA damage</keyword>
<evidence type="ECO:0000259" key="11">
    <source>
        <dbReference type="PROSITE" id="PS00486"/>
    </source>
</evidence>
<dbReference type="InterPro" id="IPR007696">
    <property type="entry name" value="DNA_mismatch_repair_MutS_core"/>
</dbReference>
<dbReference type="SMART" id="SM00533">
    <property type="entry name" value="MUTSd"/>
    <property type="match status" value="1"/>
</dbReference>
<feature type="domain" description="DNA mismatch repair proteins mutS family" evidence="11">
    <location>
        <begin position="706"/>
        <end position="722"/>
    </location>
</feature>
<dbReference type="SUPFAM" id="SSF53150">
    <property type="entry name" value="DNA repair protein MutS, domain II"/>
    <property type="match status" value="1"/>
</dbReference>
<comment type="caution">
    <text evidence="12">The sequence shown here is derived from an EMBL/GenBank/DDBJ whole genome shotgun (WGS) entry which is preliminary data.</text>
</comment>
<dbReference type="Proteomes" id="UP000600101">
    <property type="component" value="Unassembled WGS sequence"/>
</dbReference>
<dbReference type="InterPro" id="IPR000432">
    <property type="entry name" value="DNA_mismatch_repair_MutS_C"/>
</dbReference>
<organism evidence="12 13">
    <name type="scientific">Siccirubricoccus deserti</name>
    <dbReference type="NCBI Taxonomy" id="2013562"/>
    <lineage>
        <taxon>Bacteria</taxon>
        <taxon>Pseudomonadati</taxon>
        <taxon>Pseudomonadota</taxon>
        <taxon>Alphaproteobacteria</taxon>
        <taxon>Acetobacterales</taxon>
        <taxon>Roseomonadaceae</taxon>
        <taxon>Siccirubricoccus</taxon>
    </lineage>
</organism>
<dbReference type="InterPro" id="IPR036187">
    <property type="entry name" value="DNA_mismatch_repair_MutS_sf"/>
</dbReference>
<dbReference type="SMART" id="SM00534">
    <property type="entry name" value="MUTSac"/>
    <property type="match status" value="1"/>
</dbReference>
<proteinExistence type="inferred from homology"/>
<dbReference type="PANTHER" id="PTHR11361">
    <property type="entry name" value="DNA MISMATCH REPAIR PROTEIN MUTS FAMILY MEMBER"/>
    <property type="match status" value="1"/>
</dbReference>
<dbReference type="NCBIfam" id="NF003810">
    <property type="entry name" value="PRK05399.1"/>
    <property type="match status" value="1"/>
</dbReference>
<dbReference type="InterPro" id="IPR036678">
    <property type="entry name" value="MutS_con_dom_sf"/>
</dbReference>
<dbReference type="InterPro" id="IPR007695">
    <property type="entry name" value="DNA_mismatch_repair_MutS-lik_N"/>
</dbReference>
<dbReference type="Gene3D" id="3.40.1170.10">
    <property type="entry name" value="DNA repair protein MutS, domain I"/>
    <property type="match status" value="1"/>
</dbReference>
<sequence length="885" mass="93673">MDQTAAPPLPSAEGASPAMAQWFACKAQHPDALLFFRMGDFFELFFADAEAASGALDIALTYRGEHQGQRIAMCGVPVHSHEGYLARLIRRGFRVAIAEQMETPEEAKRRKASAVRREVVRLVTPGTITEDSLLEAARPAWLLSLAPDAERLGAAWLDISTGAFETEVLAAEDLPALLARLEPAEILAPPALGLAGAVATAPPRDAARRVAEAYHVATLDGFGEYHPAEIAAAAMAIDYLRATQKDAFPHLSRPVPRGGQGVLQMDAATRRSLEILRAERGGTQDCLLGAVDRTVTAAGTRALAARLGAPLAEVEPIAARHDAVAALLAATPLRAAIRARLKGAPDVARALARLSLDRFAPRDLAAVRDGLARAAAIAEALEHPGGLAAIPPLLAAAGRALRPSPDPGAELARALAESLPARLDDPGIIAPGYDGELDALRRLRDDARGAIAALQLDLAQAWGVAALKVRHHQQFGYLAELPAAAGEKLLREAPATATGAFAPIHRQTMANGHRFTCAALADLDRRLSEAADQAARREKRITRHLRELCLAAAPGLTAAAEALAEIDLHAAAAELAAEGGWCRPELTERPEFCITGGRHPVVAAALARNRAGAFVPNDCDLSPGRRICLLTGPNMAGKSTFLRQNALFAVLAQAGFYLPAEAARLGLVDRLFSRVGAADDIAGGRSTFMVEMAETAAILNLAGPRSLVVLDEVGRGTATWDGLAVAWAVLEALHDRTRCRTIFATHFHELTALAGKLPELTLATMRVKEWKGEVVFQHSVGPGAAERSWGLHVARLAGVPRVVLARAAQVLEALEARARGLDPLSEELPLFARPPAGPAAPTDPVPQHPALEALAAIDPDTVSPREAQQTLYRLQALLNGAVNNR</sequence>
<evidence type="ECO:0000256" key="6">
    <source>
        <dbReference type="ARBA" id="ARBA00023125"/>
    </source>
</evidence>
<dbReference type="InterPro" id="IPR016151">
    <property type="entry name" value="DNA_mismatch_repair_MutS_N"/>
</dbReference>
<dbReference type="SUPFAM" id="SSF48334">
    <property type="entry name" value="DNA repair protein MutS, domain III"/>
    <property type="match status" value="1"/>
</dbReference>
<dbReference type="Gene3D" id="3.40.50.300">
    <property type="entry name" value="P-loop containing nucleotide triphosphate hydrolases"/>
    <property type="match status" value="1"/>
</dbReference>
<dbReference type="InterPro" id="IPR005748">
    <property type="entry name" value="DNA_mismatch_repair_MutS"/>
</dbReference>
<dbReference type="SUPFAM" id="SSF52540">
    <property type="entry name" value="P-loop containing nucleoside triphosphate hydrolases"/>
    <property type="match status" value="1"/>
</dbReference>
<dbReference type="Pfam" id="PF05190">
    <property type="entry name" value="MutS_IV"/>
    <property type="match status" value="1"/>
</dbReference>
<dbReference type="PANTHER" id="PTHR11361:SF34">
    <property type="entry name" value="DNA MISMATCH REPAIR PROTEIN MSH1, MITOCHONDRIAL"/>
    <property type="match status" value="1"/>
</dbReference>
<dbReference type="GO" id="GO:0006298">
    <property type="term" value="P:mismatch repair"/>
    <property type="evidence" value="ECO:0007669"/>
    <property type="project" value="UniProtKB-UniRule"/>
</dbReference>
<dbReference type="InterPro" id="IPR017261">
    <property type="entry name" value="DNA_mismatch_repair_MutS/MSH"/>
</dbReference>
<keyword evidence="3 10" id="KW-0547">Nucleotide-binding</keyword>
<dbReference type="Pfam" id="PF05188">
    <property type="entry name" value="MutS_II"/>
    <property type="match status" value="1"/>
</dbReference>
<dbReference type="InterPro" id="IPR027417">
    <property type="entry name" value="P-loop_NTPase"/>
</dbReference>
<name>A0A9X0QVK5_9PROT</name>
<dbReference type="Pfam" id="PF01624">
    <property type="entry name" value="MutS_I"/>
    <property type="match status" value="1"/>
</dbReference>
<keyword evidence="6 10" id="KW-0238">DNA-binding</keyword>
<dbReference type="PIRSF" id="PIRSF037677">
    <property type="entry name" value="DNA_mis_repair_Msh6"/>
    <property type="match status" value="1"/>
</dbReference>
<evidence type="ECO:0000256" key="4">
    <source>
        <dbReference type="ARBA" id="ARBA00022763"/>
    </source>
</evidence>
<evidence type="ECO:0000256" key="2">
    <source>
        <dbReference type="ARBA" id="ARBA00021982"/>
    </source>
</evidence>
<evidence type="ECO:0000256" key="9">
    <source>
        <dbReference type="NCBIfam" id="TIGR01070"/>
    </source>
</evidence>
<dbReference type="GO" id="GO:0140664">
    <property type="term" value="F:ATP-dependent DNA damage sensor activity"/>
    <property type="evidence" value="ECO:0007669"/>
    <property type="project" value="InterPro"/>
</dbReference>
<keyword evidence="5" id="KW-0067">ATP-binding</keyword>
<dbReference type="PROSITE" id="PS00486">
    <property type="entry name" value="DNA_MISMATCH_REPAIR_2"/>
    <property type="match status" value="1"/>
</dbReference>
<evidence type="ECO:0000256" key="7">
    <source>
        <dbReference type="ARBA" id="ARBA00023204"/>
    </source>
</evidence>
<dbReference type="EMBL" id="JACOMF010000002">
    <property type="protein sequence ID" value="MBC4014250.1"/>
    <property type="molecule type" value="Genomic_DNA"/>
</dbReference>
<dbReference type="Gene3D" id="1.10.1420.10">
    <property type="match status" value="2"/>
</dbReference>
<dbReference type="GO" id="GO:0030983">
    <property type="term" value="F:mismatched DNA binding"/>
    <property type="evidence" value="ECO:0007669"/>
    <property type="project" value="InterPro"/>
</dbReference>
<dbReference type="InterPro" id="IPR045076">
    <property type="entry name" value="MutS"/>
</dbReference>
<dbReference type="Gene3D" id="3.30.420.110">
    <property type="entry name" value="MutS, connector domain"/>
    <property type="match status" value="1"/>
</dbReference>
<evidence type="ECO:0000256" key="5">
    <source>
        <dbReference type="ARBA" id="ARBA00022840"/>
    </source>
</evidence>
<dbReference type="Pfam" id="PF05192">
    <property type="entry name" value="MutS_III"/>
    <property type="match status" value="1"/>
</dbReference>
<protein>
    <recommendedName>
        <fullName evidence="2 9">DNA mismatch repair protein MutS</fullName>
    </recommendedName>
</protein>
<dbReference type="AlphaFoldDB" id="A0A9X0QVK5"/>
<reference evidence="12" key="1">
    <citation type="submission" date="2020-08" db="EMBL/GenBank/DDBJ databases">
        <authorList>
            <person name="Hu Y."/>
            <person name="Nguyen S.V."/>
            <person name="Li F."/>
            <person name="Fanning S."/>
        </authorList>
    </citation>
    <scope>NUCLEOTIDE SEQUENCE</scope>
    <source>
        <strain evidence="12">SYSU D8009</strain>
    </source>
</reference>
<evidence type="ECO:0000256" key="8">
    <source>
        <dbReference type="ARBA" id="ARBA00024647"/>
    </source>
</evidence>
<keyword evidence="7 10" id="KW-0234">DNA repair</keyword>
<accession>A0A9X0QVK5</accession>
<keyword evidence="13" id="KW-1185">Reference proteome</keyword>
<evidence type="ECO:0000256" key="3">
    <source>
        <dbReference type="ARBA" id="ARBA00022741"/>
    </source>
</evidence>
<gene>
    <name evidence="12" type="primary">mutS</name>
    <name evidence="12" type="ORF">H7965_02855</name>
</gene>